<protein>
    <submittedName>
        <fullName evidence="1">Uncharacterized protein</fullName>
    </submittedName>
</protein>
<dbReference type="EMBL" id="JAIWYP010000003">
    <property type="protein sequence ID" value="KAH3857915.1"/>
    <property type="molecule type" value="Genomic_DNA"/>
</dbReference>
<reference evidence="1" key="2">
    <citation type="submission" date="2020-11" db="EMBL/GenBank/DDBJ databases">
        <authorList>
            <person name="McCartney M.A."/>
            <person name="Auch B."/>
            <person name="Kono T."/>
            <person name="Mallez S."/>
            <person name="Becker A."/>
            <person name="Gohl D.M."/>
            <person name="Silverstein K.A.T."/>
            <person name="Koren S."/>
            <person name="Bechman K.B."/>
            <person name="Herman A."/>
            <person name="Abrahante J.E."/>
            <person name="Garbe J."/>
        </authorList>
    </citation>
    <scope>NUCLEOTIDE SEQUENCE</scope>
    <source>
        <strain evidence="1">Duluth1</strain>
        <tissue evidence="1">Whole animal</tissue>
    </source>
</reference>
<organism evidence="1 2">
    <name type="scientific">Dreissena polymorpha</name>
    <name type="common">Zebra mussel</name>
    <name type="synonym">Mytilus polymorpha</name>
    <dbReference type="NCBI Taxonomy" id="45954"/>
    <lineage>
        <taxon>Eukaryota</taxon>
        <taxon>Metazoa</taxon>
        <taxon>Spiralia</taxon>
        <taxon>Lophotrochozoa</taxon>
        <taxon>Mollusca</taxon>
        <taxon>Bivalvia</taxon>
        <taxon>Autobranchia</taxon>
        <taxon>Heteroconchia</taxon>
        <taxon>Euheterodonta</taxon>
        <taxon>Imparidentia</taxon>
        <taxon>Neoheterodontei</taxon>
        <taxon>Myida</taxon>
        <taxon>Dreissenoidea</taxon>
        <taxon>Dreissenidae</taxon>
        <taxon>Dreissena</taxon>
    </lineage>
</organism>
<proteinExistence type="predicted"/>
<evidence type="ECO:0000313" key="2">
    <source>
        <dbReference type="Proteomes" id="UP000828390"/>
    </source>
</evidence>
<sequence>DELLPLNNVTLRSGCVVYGTWAPHRVIDGNNSTDADSCHGCQPLQDLHGFHST</sequence>
<reference evidence="1" key="1">
    <citation type="journal article" date="2019" name="bioRxiv">
        <title>The Genome of the Zebra Mussel, Dreissena polymorpha: A Resource for Invasive Species Research.</title>
        <authorList>
            <person name="McCartney M.A."/>
            <person name="Auch B."/>
            <person name="Kono T."/>
            <person name="Mallez S."/>
            <person name="Zhang Y."/>
            <person name="Obille A."/>
            <person name="Becker A."/>
            <person name="Abrahante J.E."/>
            <person name="Garbe J."/>
            <person name="Badalamenti J.P."/>
            <person name="Herman A."/>
            <person name="Mangelson H."/>
            <person name="Liachko I."/>
            <person name="Sullivan S."/>
            <person name="Sone E.D."/>
            <person name="Koren S."/>
            <person name="Silverstein K.A.T."/>
            <person name="Beckman K.B."/>
            <person name="Gohl D.M."/>
        </authorList>
    </citation>
    <scope>NUCLEOTIDE SEQUENCE</scope>
    <source>
        <strain evidence="1">Duluth1</strain>
        <tissue evidence="1">Whole animal</tissue>
    </source>
</reference>
<name>A0A9D4LG41_DREPO</name>
<comment type="caution">
    <text evidence="1">The sequence shown here is derived from an EMBL/GenBank/DDBJ whole genome shotgun (WGS) entry which is preliminary data.</text>
</comment>
<evidence type="ECO:0000313" key="1">
    <source>
        <dbReference type="EMBL" id="KAH3857915.1"/>
    </source>
</evidence>
<dbReference type="Proteomes" id="UP000828390">
    <property type="component" value="Unassembled WGS sequence"/>
</dbReference>
<gene>
    <name evidence="1" type="ORF">DPMN_100533</name>
</gene>
<keyword evidence="2" id="KW-1185">Reference proteome</keyword>
<feature type="non-terminal residue" evidence="1">
    <location>
        <position position="1"/>
    </location>
</feature>
<dbReference type="AlphaFoldDB" id="A0A9D4LG41"/>
<accession>A0A9D4LG41</accession>